<feature type="transmembrane region" description="Helical" evidence="5">
    <location>
        <begin position="30"/>
        <end position="50"/>
    </location>
</feature>
<dbReference type="AlphaFoldDB" id="A0A6L9MIW7"/>
<comment type="subcellular location">
    <subcellularLocation>
        <location evidence="1">Endomembrane system</location>
        <topology evidence="1">Multi-pass membrane protein</topology>
    </subcellularLocation>
</comment>
<dbReference type="InterPro" id="IPR010652">
    <property type="entry name" value="DUF1232"/>
</dbReference>
<dbReference type="RefSeq" id="WP_163044154.1">
    <property type="nucleotide sequence ID" value="NZ_JAAAMJ010000008.1"/>
</dbReference>
<evidence type="ECO:0000256" key="1">
    <source>
        <dbReference type="ARBA" id="ARBA00004127"/>
    </source>
</evidence>
<keyword evidence="2 5" id="KW-0812">Transmembrane</keyword>
<evidence type="ECO:0000313" key="8">
    <source>
        <dbReference type="Proteomes" id="UP000476332"/>
    </source>
</evidence>
<name>A0A6L9MIW7_9HYPH</name>
<evidence type="ECO:0000313" key="7">
    <source>
        <dbReference type="EMBL" id="NDV87400.1"/>
    </source>
</evidence>
<proteinExistence type="predicted"/>
<keyword evidence="8" id="KW-1185">Reference proteome</keyword>
<keyword evidence="3 5" id="KW-1133">Transmembrane helix</keyword>
<evidence type="ECO:0000256" key="3">
    <source>
        <dbReference type="ARBA" id="ARBA00022989"/>
    </source>
</evidence>
<feature type="transmembrane region" description="Helical" evidence="5">
    <location>
        <begin position="56"/>
        <end position="77"/>
    </location>
</feature>
<comment type="caution">
    <text evidence="7">The sequence shown here is derived from an EMBL/GenBank/DDBJ whole genome shotgun (WGS) entry which is preliminary data.</text>
</comment>
<evidence type="ECO:0000256" key="5">
    <source>
        <dbReference type="SAM" id="Phobius"/>
    </source>
</evidence>
<dbReference type="Proteomes" id="UP000476332">
    <property type="component" value="Unassembled WGS sequence"/>
</dbReference>
<feature type="domain" description="DUF1232" evidence="6">
    <location>
        <begin position="32"/>
        <end position="68"/>
    </location>
</feature>
<sequence length="125" mass="13817">MLKQLKTWAKAIKRDVHALWLAAHDPRTPWYAKALALGIAAYALSPIDLIPDFIPVLGYVDDAILLPLAIMLAVRLVPAEVMAEHRATASLAVARPVSRTAAVFIVVVWVAASATLAWWFWPRRP</sequence>
<keyword evidence="4 5" id="KW-0472">Membrane</keyword>
<dbReference type="Pfam" id="PF06803">
    <property type="entry name" value="DUF1232"/>
    <property type="match status" value="1"/>
</dbReference>
<gene>
    <name evidence="7" type="ORF">GTW51_11890</name>
</gene>
<organism evidence="7 8">
    <name type="scientific">Aurantimonas aggregata</name>
    <dbReference type="NCBI Taxonomy" id="2047720"/>
    <lineage>
        <taxon>Bacteria</taxon>
        <taxon>Pseudomonadati</taxon>
        <taxon>Pseudomonadota</taxon>
        <taxon>Alphaproteobacteria</taxon>
        <taxon>Hyphomicrobiales</taxon>
        <taxon>Aurantimonadaceae</taxon>
        <taxon>Aurantimonas</taxon>
    </lineage>
</organism>
<accession>A0A6L9MIW7</accession>
<protein>
    <submittedName>
        <fullName evidence="7">DUF1232 domain-containing protein</fullName>
    </submittedName>
</protein>
<reference evidence="7 8" key="1">
    <citation type="submission" date="2020-01" db="EMBL/GenBank/DDBJ databases">
        <title>Genomes of bacteria type strains.</title>
        <authorList>
            <person name="Chen J."/>
            <person name="Zhu S."/>
            <person name="Chen J."/>
        </authorList>
    </citation>
    <scope>NUCLEOTIDE SEQUENCE [LARGE SCALE GENOMIC DNA]</scope>
    <source>
        <strain evidence="7 8">KCTC 52919</strain>
    </source>
</reference>
<evidence type="ECO:0000256" key="2">
    <source>
        <dbReference type="ARBA" id="ARBA00022692"/>
    </source>
</evidence>
<feature type="transmembrane region" description="Helical" evidence="5">
    <location>
        <begin position="97"/>
        <end position="121"/>
    </location>
</feature>
<evidence type="ECO:0000256" key="4">
    <source>
        <dbReference type="ARBA" id="ARBA00023136"/>
    </source>
</evidence>
<dbReference type="EMBL" id="JAAAMJ010000008">
    <property type="protein sequence ID" value="NDV87400.1"/>
    <property type="molecule type" value="Genomic_DNA"/>
</dbReference>
<evidence type="ECO:0000259" key="6">
    <source>
        <dbReference type="Pfam" id="PF06803"/>
    </source>
</evidence>
<dbReference type="GO" id="GO:0012505">
    <property type="term" value="C:endomembrane system"/>
    <property type="evidence" value="ECO:0007669"/>
    <property type="project" value="UniProtKB-SubCell"/>
</dbReference>